<organism evidence="2 3">
    <name type="scientific">Eumeta variegata</name>
    <name type="common">Bagworm moth</name>
    <name type="synonym">Eumeta japonica</name>
    <dbReference type="NCBI Taxonomy" id="151549"/>
    <lineage>
        <taxon>Eukaryota</taxon>
        <taxon>Metazoa</taxon>
        <taxon>Ecdysozoa</taxon>
        <taxon>Arthropoda</taxon>
        <taxon>Hexapoda</taxon>
        <taxon>Insecta</taxon>
        <taxon>Pterygota</taxon>
        <taxon>Neoptera</taxon>
        <taxon>Endopterygota</taxon>
        <taxon>Lepidoptera</taxon>
        <taxon>Glossata</taxon>
        <taxon>Ditrysia</taxon>
        <taxon>Tineoidea</taxon>
        <taxon>Psychidae</taxon>
        <taxon>Oiketicinae</taxon>
        <taxon>Eumeta</taxon>
    </lineage>
</organism>
<protein>
    <submittedName>
        <fullName evidence="2">Uncharacterized protein</fullName>
    </submittedName>
</protein>
<evidence type="ECO:0000313" key="3">
    <source>
        <dbReference type="Proteomes" id="UP000299102"/>
    </source>
</evidence>
<sequence>MLPYLKFDPSYGPGVIPCAFDRTICYRPSKRGTEDGGGMMEGGRATPGISESTLVGGPEVRRFAVPEGKGQRSLQITSLTPLVVVGGRRRRGLSIGRAEGRGRRSAQKANSLVRALAGGRGSVRSGGRSN</sequence>
<proteinExistence type="predicted"/>
<comment type="caution">
    <text evidence="2">The sequence shown here is derived from an EMBL/GenBank/DDBJ whole genome shotgun (WGS) entry which is preliminary data.</text>
</comment>
<feature type="region of interest" description="Disordered" evidence="1">
    <location>
        <begin position="96"/>
        <end position="130"/>
    </location>
</feature>
<name>A0A4C1VUD8_EUMVA</name>
<accession>A0A4C1VUD8</accession>
<evidence type="ECO:0000256" key="1">
    <source>
        <dbReference type="SAM" id="MobiDB-lite"/>
    </source>
</evidence>
<evidence type="ECO:0000313" key="2">
    <source>
        <dbReference type="EMBL" id="GBP41972.1"/>
    </source>
</evidence>
<dbReference type="EMBL" id="BGZK01000409">
    <property type="protein sequence ID" value="GBP41972.1"/>
    <property type="molecule type" value="Genomic_DNA"/>
</dbReference>
<reference evidence="2 3" key="1">
    <citation type="journal article" date="2019" name="Commun. Biol.">
        <title>The bagworm genome reveals a unique fibroin gene that provides high tensile strength.</title>
        <authorList>
            <person name="Kono N."/>
            <person name="Nakamura H."/>
            <person name="Ohtoshi R."/>
            <person name="Tomita M."/>
            <person name="Numata K."/>
            <person name="Arakawa K."/>
        </authorList>
    </citation>
    <scope>NUCLEOTIDE SEQUENCE [LARGE SCALE GENOMIC DNA]</scope>
</reference>
<dbReference type="Proteomes" id="UP000299102">
    <property type="component" value="Unassembled WGS sequence"/>
</dbReference>
<keyword evidence="3" id="KW-1185">Reference proteome</keyword>
<feature type="region of interest" description="Disordered" evidence="1">
    <location>
        <begin position="29"/>
        <end position="56"/>
    </location>
</feature>
<dbReference type="AlphaFoldDB" id="A0A4C1VUD8"/>
<gene>
    <name evidence="2" type="ORF">EVAR_33776_1</name>
</gene>